<keyword evidence="7" id="KW-0812">Transmembrane</keyword>
<evidence type="ECO:0000256" key="4">
    <source>
        <dbReference type="PROSITE-ProRule" id="PRU00284"/>
    </source>
</evidence>
<dbReference type="GO" id="GO:0006935">
    <property type="term" value="P:chemotaxis"/>
    <property type="evidence" value="ECO:0007669"/>
    <property type="project" value="UniProtKB-KW"/>
</dbReference>
<dbReference type="Gene3D" id="1.20.120.1530">
    <property type="match status" value="1"/>
</dbReference>
<dbReference type="Pfam" id="PF18947">
    <property type="entry name" value="HAMP_2"/>
    <property type="match status" value="1"/>
</dbReference>
<keyword evidence="7" id="KW-0472">Membrane</keyword>
<keyword evidence="11" id="KW-1185">Reference proteome</keyword>
<dbReference type="Pfam" id="PF00015">
    <property type="entry name" value="MCPsignal"/>
    <property type="match status" value="1"/>
</dbReference>
<dbReference type="AlphaFoldDB" id="A0A853FU93"/>
<dbReference type="Proteomes" id="UP000559809">
    <property type="component" value="Unassembled WGS sequence"/>
</dbReference>
<keyword evidence="4" id="KW-0807">Transducer</keyword>
<feature type="region of interest" description="Disordered" evidence="6">
    <location>
        <begin position="611"/>
        <end position="635"/>
    </location>
</feature>
<dbReference type="CDD" id="cd06225">
    <property type="entry name" value="HAMP"/>
    <property type="match status" value="1"/>
</dbReference>
<feature type="domain" description="HAMP" evidence="9">
    <location>
        <begin position="302"/>
        <end position="354"/>
    </location>
</feature>
<protein>
    <submittedName>
        <fullName evidence="10">MCP four helix bundle domain-containing protein</fullName>
    </submittedName>
</protein>
<dbReference type="PROSITE" id="PS50111">
    <property type="entry name" value="CHEMOTAXIS_TRANSDUC_2"/>
    <property type="match status" value="1"/>
</dbReference>
<dbReference type="Pfam" id="PF00672">
    <property type="entry name" value="HAMP"/>
    <property type="match status" value="1"/>
</dbReference>
<evidence type="ECO:0000256" key="5">
    <source>
        <dbReference type="SAM" id="Coils"/>
    </source>
</evidence>
<evidence type="ECO:0000256" key="2">
    <source>
        <dbReference type="ARBA" id="ARBA00022500"/>
    </source>
</evidence>
<comment type="similarity">
    <text evidence="3">Belongs to the methyl-accepting chemotaxis (MCP) protein family.</text>
</comment>
<dbReference type="SMART" id="SM00304">
    <property type="entry name" value="HAMP"/>
    <property type="match status" value="2"/>
</dbReference>
<dbReference type="InterPro" id="IPR004089">
    <property type="entry name" value="MCPsignal_dom"/>
</dbReference>
<reference evidence="10 11" key="1">
    <citation type="submission" date="2020-07" db="EMBL/GenBank/DDBJ databases">
        <title>Taxonomic revisions and descriptions of new bacterial species based on genomic comparisons in the high-G+C-content subgroup of the family Alcaligenaceae.</title>
        <authorList>
            <person name="Szabo A."/>
            <person name="Felfoldi T."/>
        </authorList>
    </citation>
    <scope>NUCLEOTIDE SEQUENCE [LARGE SCALE GENOMIC DNA]</scope>
    <source>
        <strain evidence="10 11">LMG 24012</strain>
    </source>
</reference>
<keyword evidence="2" id="KW-0145">Chemotaxis</keyword>
<sequence>MNNIKIGIRLGIGFAVTLVLMVAIAGIGYTRLAALGAEVNDMAHDKFPKVGQANNVVDAVNAIARQLRNAYIYPDEARRQEAYEEIEAQRKIIDSTLAELEASIHTEAGKKRLQAIQAARTAYRAQQDRALELIRQHAPAEQFSALIAGDLRTAQTAYFQAVDGLVHFQTELMNEAGLTSEATVASSQTLLLTLTGVAAMLALLMGWLITRSITRPVGEAVKIADGIAAGDFSIKIDTSRRDEVGQVLAALDQAVTSVKNMSAEAAHLAKAAIDGNLTTRADASRYQGEYRKIVEGVNEMLDNVVGPINDVRRVMAAMEQGDMTQTITAHYTGDFDALKQAINNTIAKLADTIGQINIAADALNNAAGQVSATAQSLSQSSSQQAASVEETTASIEQMTASIDQNSENAKVTDGMATSTARQAEEGGNAVKETVEAMKQIADKIGIIDDIAYQTNLLALNAAIEAARAGEHGKGFAVVAAEVRKLAERSQVAAQEIGQVASGSVKLAEQAGQLLNEIVPAIRKTSDLVQEIAASSQEQSQGVGQINGAMGQLNKATQQNASASEELAATAEEMGGQAEQLQDLMSFFKVDAAGRAGDAAMAHKPVHAVPAAPARAAAHGKAQPLPAVDEQDFERY</sequence>
<dbReference type="SUPFAM" id="SSF158472">
    <property type="entry name" value="HAMP domain-like"/>
    <property type="match status" value="1"/>
</dbReference>
<proteinExistence type="inferred from homology"/>
<dbReference type="GO" id="GO:0007165">
    <property type="term" value="P:signal transduction"/>
    <property type="evidence" value="ECO:0007669"/>
    <property type="project" value="UniProtKB-KW"/>
</dbReference>
<comment type="caution">
    <text evidence="10">The sequence shown here is derived from an EMBL/GenBank/DDBJ whole genome shotgun (WGS) entry which is preliminary data.</text>
</comment>
<evidence type="ECO:0000259" key="8">
    <source>
        <dbReference type="PROSITE" id="PS50111"/>
    </source>
</evidence>
<dbReference type="PROSITE" id="PS50885">
    <property type="entry name" value="HAMP"/>
    <property type="match status" value="2"/>
</dbReference>
<feature type="domain" description="HAMP" evidence="9">
    <location>
        <begin position="211"/>
        <end position="263"/>
    </location>
</feature>
<dbReference type="GO" id="GO:0005886">
    <property type="term" value="C:plasma membrane"/>
    <property type="evidence" value="ECO:0007669"/>
    <property type="project" value="TreeGrafter"/>
</dbReference>
<dbReference type="CDD" id="cd19411">
    <property type="entry name" value="MCP2201-like_sensor"/>
    <property type="match status" value="1"/>
</dbReference>
<dbReference type="SUPFAM" id="SSF58104">
    <property type="entry name" value="Methyl-accepting chemotaxis protein (MCP) signaling domain"/>
    <property type="match status" value="1"/>
</dbReference>
<dbReference type="PANTHER" id="PTHR43531:SF11">
    <property type="entry name" value="METHYL-ACCEPTING CHEMOTAXIS PROTEIN 3"/>
    <property type="match status" value="1"/>
</dbReference>
<evidence type="ECO:0000256" key="7">
    <source>
        <dbReference type="SAM" id="Phobius"/>
    </source>
</evidence>
<evidence type="ECO:0000313" key="11">
    <source>
        <dbReference type="Proteomes" id="UP000559809"/>
    </source>
</evidence>
<comment type="subcellular location">
    <subcellularLocation>
        <location evidence="1">Membrane</location>
    </subcellularLocation>
</comment>
<dbReference type="SMART" id="SM00283">
    <property type="entry name" value="MA"/>
    <property type="match status" value="1"/>
</dbReference>
<name>A0A853FU93_9BURK</name>
<feature type="domain" description="Methyl-accepting transducer" evidence="8">
    <location>
        <begin position="359"/>
        <end position="574"/>
    </location>
</feature>
<feature type="transmembrane region" description="Helical" evidence="7">
    <location>
        <begin position="6"/>
        <end position="29"/>
    </location>
</feature>
<evidence type="ECO:0000256" key="3">
    <source>
        <dbReference type="ARBA" id="ARBA00029447"/>
    </source>
</evidence>
<dbReference type="InterPro" id="IPR051310">
    <property type="entry name" value="MCP_chemotaxis"/>
</dbReference>
<keyword evidence="7" id="KW-1133">Transmembrane helix</keyword>
<dbReference type="GO" id="GO:0004888">
    <property type="term" value="F:transmembrane signaling receptor activity"/>
    <property type="evidence" value="ECO:0007669"/>
    <property type="project" value="TreeGrafter"/>
</dbReference>
<dbReference type="RefSeq" id="WP_180153599.1">
    <property type="nucleotide sequence ID" value="NZ_JACCEM010000002.1"/>
</dbReference>
<dbReference type="EMBL" id="JACCEM010000002">
    <property type="protein sequence ID" value="NYT48278.1"/>
    <property type="molecule type" value="Genomic_DNA"/>
</dbReference>
<evidence type="ECO:0000259" key="9">
    <source>
        <dbReference type="PROSITE" id="PS50885"/>
    </source>
</evidence>
<evidence type="ECO:0000256" key="6">
    <source>
        <dbReference type="SAM" id="MobiDB-lite"/>
    </source>
</evidence>
<accession>A0A853FU93</accession>
<evidence type="ECO:0000313" key="10">
    <source>
        <dbReference type="EMBL" id="NYT48278.1"/>
    </source>
</evidence>
<dbReference type="InterPro" id="IPR024478">
    <property type="entry name" value="HlyB_4HB_MCP"/>
</dbReference>
<dbReference type="Gene3D" id="1.10.287.950">
    <property type="entry name" value="Methyl-accepting chemotaxis protein"/>
    <property type="match status" value="1"/>
</dbReference>
<dbReference type="PANTHER" id="PTHR43531">
    <property type="entry name" value="PROTEIN ICFG"/>
    <property type="match status" value="1"/>
</dbReference>
<feature type="compositionally biased region" description="Low complexity" evidence="6">
    <location>
        <begin position="611"/>
        <end position="621"/>
    </location>
</feature>
<gene>
    <name evidence="10" type="ORF">H0A72_03035</name>
</gene>
<dbReference type="InterPro" id="IPR047347">
    <property type="entry name" value="YvaQ-like_sensor"/>
</dbReference>
<organism evidence="10 11">
    <name type="scientific">Parapusillimonas granuli</name>
    <dbReference type="NCBI Taxonomy" id="380911"/>
    <lineage>
        <taxon>Bacteria</taxon>
        <taxon>Pseudomonadati</taxon>
        <taxon>Pseudomonadota</taxon>
        <taxon>Betaproteobacteria</taxon>
        <taxon>Burkholderiales</taxon>
        <taxon>Alcaligenaceae</taxon>
        <taxon>Parapusillimonas</taxon>
    </lineage>
</organism>
<keyword evidence="5" id="KW-0175">Coiled coil</keyword>
<dbReference type="InterPro" id="IPR003660">
    <property type="entry name" value="HAMP_dom"/>
</dbReference>
<evidence type="ECO:0000256" key="1">
    <source>
        <dbReference type="ARBA" id="ARBA00004370"/>
    </source>
</evidence>
<dbReference type="Pfam" id="PF12729">
    <property type="entry name" value="4HB_MCP_1"/>
    <property type="match status" value="1"/>
</dbReference>
<dbReference type="FunFam" id="1.10.287.950:FF:000001">
    <property type="entry name" value="Methyl-accepting chemotaxis sensory transducer"/>
    <property type="match status" value="1"/>
</dbReference>
<feature type="coiled-coil region" evidence="5">
    <location>
        <begin position="545"/>
        <end position="572"/>
    </location>
</feature>